<protein>
    <submittedName>
        <fullName evidence="6">TetR/AcrR family transcriptional regulator</fullName>
    </submittedName>
</protein>
<keyword evidence="7" id="KW-1185">Reference proteome</keyword>
<dbReference type="InterPro" id="IPR001647">
    <property type="entry name" value="HTH_TetR"/>
</dbReference>
<dbReference type="GO" id="GO:0000976">
    <property type="term" value="F:transcription cis-regulatory region binding"/>
    <property type="evidence" value="ECO:0007669"/>
    <property type="project" value="TreeGrafter"/>
</dbReference>
<dbReference type="InterPro" id="IPR039536">
    <property type="entry name" value="TetR_C_Proteobacteria"/>
</dbReference>
<accession>A0A3E0U4Y9</accession>
<dbReference type="AlphaFoldDB" id="A0A3E0U4Y9"/>
<dbReference type="PRINTS" id="PR00455">
    <property type="entry name" value="HTHTETR"/>
</dbReference>
<dbReference type="PANTHER" id="PTHR30055:SF146">
    <property type="entry name" value="HTH-TYPE TRANSCRIPTIONAL DUAL REGULATOR CECR"/>
    <property type="match status" value="1"/>
</dbReference>
<reference evidence="7" key="1">
    <citation type="submission" date="2018-08" db="EMBL/GenBank/DDBJ databases">
        <title>Thalassotalea euphylliae genome.</title>
        <authorList>
            <person name="Summers S."/>
            <person name="Rice S.A."/>
            <person name="Freckelton M.L."/>
            <person name="Nedved B.T."/>
            <person name="Hadfield M.G."/>
        </authorList>
    </citation>
    <scope>NUCLEOTIDE SEQUENCE [LARGE SCALE GENOMIC DNA]</scope>
    <source>
        <strain evidence="7">H3</strain>
    </source>
</reference>
<dbReference type="PANTHER" id="PTHR30055">
    <property type="entry name" value="HTH-TYPE TRANSCRIPTIONAL REGULATOR RUTR"/>
    <property type="match status" value="1"/>
</dbReference>
<dbReference type="Pfam" id="PF00440">
    <property type="entry name" value="TetR_N"/>
    <property type="match status" value="1"/>
</dbReference>
<dbReference type="SUPFAM" id="SSF46689">
    <property type="entry name" value="Homeodomain-like"/>
    <property type="match status" value="1"/>
</dbReference>
<dbReference type="RefSeq" id="WP_116016874.1">
    <property type="nucleotide sequence ID" value="NZ_QUOT01000001.1"/>
</dbReference>
<organism evidence="6 7">
    <name type="scientific">Thalassotalea euphylliae</name>
    <dbReference type="NCBI Taxonomy" id="1655234"/>
    <lineage>
        <taxon>Bacteria</taxon>
        <taxon>Pseudomonadati</taxon>
        <taxon>Pseudomonadota</taxon>
        <taxon>Gammaproteobacteria</taxon>
        <taxon>Alteromonadales</taxon>
        <taxon>Colwelliaceae</taxon>
        <taxon>Thalassotalea</taxon>
    </lineage>
</organism>
<evidence type="ECO:0000256" key="4">
    <source>
        <dbReference type="PROSITE-ProRule" id="PRU00335"/>
    </source>
</evidence>
<dbReference type="FunFam" id="1.10.10.60:FF:000141">
    <property type="entry name" value="TetR family transcriptional regulator"/>
    <property type="match status" value="1"/>
</dbReference>
<dbReference type="Gene3D" id="1.10.357.10">
    <property type="entry name" value="Tetracycline Repressor, domain 2"/>
    <property type="match status" value="1"/>
</dbReference>
<keyword evidence="3" id="KW-0804">Transcription</keyword>
<dbReference type="Proteomes" id="UP000256899">
    <property type="component" value="Unassembled WGS sequence"/>
</dbReference>
<keyword evidence="2 4" id="KW-0238">DNA-binding</keyword>
<evidence type="ECO:0000313" key="6">
    <source>
        <dbReference type="EMBL" id="REL31774.1"/>
    </source>
</evidence>
<comment type="caution">
    <text evidence="6">The sequence shown here is derived from an EMBL/GenBank/DDBJ whole genome shotgun (WGS) entry which is preliminary data.</text>
</comment>
<evidence type="ECO:0000256" key="2">
    <source>
        <dbReference type="ARBA" id="ARBA00023125"/>
    </source>
</evidence>
<gene>
    <name evidence="6" type="ORF">DXX94_14210</name>
</gene>
<feature type="DNA-binding region" description="H-T-H motif" evidence="4">
    <location>
        <begin position="32"/>
        <end position="51"/>
    </location>
</feature>
<evidence type="ECO:0000259" key="5">
    <source>
        <dbReference type="PROSITE" id="PS50977"/>
    </source>
</evidence>
<keyword evidence="1" id="KW-0805">Transcription regulation</keyword>
<proteinExistence type="predicted"/>
<sequence length="203" mass="22700">MTKPRSRNRTKQQQILNAATELFTEQGYHATSMALIAQHANVSKQTVYSHFGSKEELFAAAIEQKCDTSGLLDINHIDLSDPKAALLAVAKRFFLMVTSKEALAVHKICAYESKKYPQLSELFYQAGPERLTADVAKLLAELNARQLISIKAPHTAAVQFLLLMKGEAWGRVEFNTPKQLSNAEIDEYLSDSVDFFLRGYSSE</sequence>
<dbReference type="EMBL" id="QUOT01000001">
    <property type="protein sequence ID" value="REL31774.1"/>
    <property type="molecule type" value="Genomic_DNA"/>
</dbReference>
<feature type="domain" description="HTH tetR-type" evidence="5">
    <location>
        <begin position="9"/>
        <end position="69"/>
    </location>
</feature>
<dbReference type="InterPro" id="IPR050109">
    <property type="entry name" value="HTH-type_TetR-like_transc_reg"/>
</dbReference>
<evidence type="ECO:0000256" key="1">
    <source>
        <dbReference type="ARBA" id="ARBA00023015"/>
    </source>
</evidence>
<evidence type="ECO:0000256" key="3">
    <source>
        <dbReference type="ARBA" id="ARBA00023163"/>
    </source>
</evidence>
<dbReference type="PROSITE" id="PS50977">
    <property type="entry name" value="HTH_TETR_2"/>
    <property type="match status" value="1"/>
</dbReference>
<dbReference type="Pfam" id="PF14246">
    <property type="entry name" value="TetR_C_7"/>
    <property type="match status" value="1"/>
</dbReference>
<evidence type="ECO:0000313" key="7">
    <source>
        <dbReference type="Proteomes" id="UP000256899"/>
    </source>
</evidence>
<dbReference type="GO" id="GO:0003700">
    <property type="term" value="F:DNA-binding transcription factor activity"/>
    <property type="evidence" value="ECO:0007669"/>
    <property type="project" value="TreeGrafter"/>
</dbReference>
<dbReference type="InterPro" id="IPR009057">
    <property type="entry name" value="Homeodomain-like_sf"/>
</dbReference>
<name>A0A3E0U4Y9_9GAMM</name>